<dbReference type="Proteomes" id="UP001597304">
    <property type="component" value="Unassembled WGS sequence"/>
</dbReference>
<evidence type="ECO:0000313" key="1">
    <source>
        <dbReference type="EMBL" id="MFD1709883.1"/>
    </source>
</evidence>
<reference evidence="2" key="1">
    <citation type="journal article" date="2019" name="Int. J. Syst. Evol. Microbiol.">
        <title>The Global Catalogue of Microorganisms (GCM) 10K type strain sequencing project: providing services to taxonomists for standard genome sequencing and annotation.</title>
        <authorList>
            <consortium name="The Broad Institute Genomics Platform"/>
            <consortium name="The Broad Institute Genome Sequencing Center for Infectious Disease"/>
            <person name="Wu L."/>
            <person name="Ma J."/>
        </authorList>
    </citation>
    <scope>NUCLEOTIDE SEQUENCE [LARGE SCALE GENOMIC DNA]</scope>
    <source>
        <strain evidence="2">LMG 29247</strain>
    </source>
</reference>
<keyword evidence="2" id="KW-1185">Reference proteome</keyword>
<sequence>MPAPADTRLRLQPHPNTPCPALDSLWVDLHWLPSGALALRYALSGALAELRLPTPSPAPAATDGLWRHSCLEAFIGAATGTAYVECNFSPSGDWACYAFDAERVRAAASPTGAPQITTERSAHTLTLTATVPRSALAALPSNAPALLGLTAVIESTDGSLSYWALAHPRGVPDFHACAGWTARLPLD</sequence>
<gene>
    <name evidence="1" type="ORF">ACFSF0_04655</name>
</gene>
<dbReference type="CDD" id="cd09627">
    <property type="entry name" value="DOMON_murB_like"/>
    <property type="match status" value="1"/>
</dbReference>
<dbReference type="EMBL" id="JBHUEJ010000011">
    <property type="protein sequence ID" value="MFD1709883.1"/>
    <property type="molecule type" value="Genomic_DNA"/>
</dbReference>
<accession>A0ABW4KRK4</accession>
<comment type="caution">
    <text evidence="1">The sequence shown here is derived from an EMBL/GenBank/DDBJ whole genome shotgun (WGS) entry which is preliminary data.</text>
</comment>
<protein>
    <submittedName>
        <fullName evidence="1">DOMON-like domain-containing protein</fullName>
    </submittedName>
</protein>
<name>A0ABW4KRK4_9BURK</name>
<dbReference type="RefSeq" id="WP_147914050.1">
    <property type="nucleotide sequence ID" value="NZ_JBHUEJ010000011.1"/>
</dbReference>
<organism evidence="1 2">
    <name type="scientific">Ottowia flava</name>
    <dbReference type="NCBI Taxonomy" id="2675430"/>
    <lineage>
        <taxon>Bacteria</taxon>
        <taxon>Pseudomonadati</taxon>
        <taxon>Pseudomonadota</taxon>
        <taxon>Betaproteobacteria</taxon>
        <taxon>Burkholderiales</taxon>
        <taxon>Comamonadaceae</taxon>
        <taxon>Ottowia</taxon>
    </lineage>
</organism>
<proteinExistence type="predicted"/>
<evidence type="ECO:0000313" key="2">
    <source>
        <dbReference type="Proteomes" id="UP001597304"/>
    </source>
</evidence>